<organism evidence="8 9">
    <name type="scientific">Malassezia sympodialis (strain ATCC 42132)</name>
    <name type="common">Atopic eczema-associated yeast</name>
    <dbReference type="NCBI Taxonomy" id="1230383"/>
    <lineage>
        <taxon>Eukaryota</taxon>
        <taxon>Fungi</taxon>
        <taxon>Dikarya</taxon>
        <taxon>Basidiomycota</taxon>
        <taxon>Ustilaginomycotina</taxon>
        <taxon>Malasseziomycetes</taxon>
        <taxon>Malasseziales</taxon>
        <taxon>Malasseziaceae</taxon>
        <taxon>Malassezia</taxon>
    </lineage>
</organism>
<dbReference type="CDD" id="cd22749">
    <property type="entry name" value="Otubain_C65"/>
    <property type="match status" value="1"/>
</dbReference>
<dbReference type="PANTHER" id="PTHR12931:SF15">
    <property type="entry name" value="UBIQUITIN THIOESTERASE OTUBAIN-LIKE"/>
    <property type="match status" value="1"/>
</dbReference>
<dbReference type="InterPro" id="IPR042468">
    <property type="entry name" value="Peptidase_C65_otubain_sub1"/>
</dbReference>
<evidence type="ECO:0000313" key="9">
    <source>
        <dbReference type="Proteomes" id="UP000186303"/>
    </source>
</evidence>
<evidence type="ECO:0000313" key="8">
    <source>
        <dbReference type="EMBL" id="SHO76151.1"/>
    </source>
</evidence>
<dbReference type="Gene3D" id="1.20.1300.20">
    <property type="entry name" value="Peptidase C65 Otubain, subdomain 2"/>
    <property type="match status" value="1"/>
</dbReference>
<reference evidence="9" key="1">
    <citation type="journal article" date="2017" name="Nucleic Acids Res.">
        <title>Proteogenomics produces comprehensive and highly accurate protein-coding gene annotation in a complete genome assembly of Malassezia sympodialis.</title>
        <authorList>
            <person name="Zhu Y."/>
            <person name="Engstroem P.G."/>
            <person name="Tellgren-Roth C."/>
            <person name="Baudo C.D."/>
            <person name="Kennell J.C."/>
            <person name="Sun S."/>
            <person name="Billmyre R.B."/>
            <person name="Schroeder M.S."/>
            <person name="Andersson A."/>
            <person name="Holm T."/>
            <person name="Sigurgeirsson B."/>
            <person name="Wu G."/>
            <person name="Sankaranarayanan S.R."/>
            <person name="Siddharthan R."/>
            <person name="Sanyal K."/>
            <person name="Lundeberg J."/>
            <person name="Nystedt B."/>
            <person name="Boekhout T."/>
            <person name="Dawson T.L. Jr."/>
            <person name="Heitman J."/>
            <person name="Scheynius A."/>
            <person name="Lehtioe J."/>
        </authorList>
    </citation>
    <scope>NUCLEOTIDE SEQUENCE [LARGE SCALE GENOMIC DNA]</scope>
    <source>
        <strain evidence="9">ATCC 42132</strain>
    </source>
</reference>
<evidence type="ECO:0000259" key="7">
    <source>
        <dbReference type="PROSITE" id="PS50802"/>
    </source>
</evidence>
<dbReference type="GO" id="GO:0043130">
    <property type="term" value="F:ubiquitin binding"/>
    <property type="evidence" value="ECO:0007669"/>
    <property type="project" value="TreeGrafter"/>
</dbReference>
<keyword evidence="6" id="KW-0788">Thiol protease</keyword>
<gene>
    <name evidence="8" type="ORF">MSYG_0486</name>
</gene>
<evidence type="ECO:0000256" key="5">
    <source>
        <dbReference type="ARBA" id="ARBA00022801"/>
    </source>
</evidence>
<protein>
    <recommendedName>
        <fullName evidence="2">ubiquitinyl hydrolase 1</fullName>
        <ecNumber evidence="2">3.4.19.12</ecNumber>
    </recommendedName>
</protein>
<dbReference type="InterPro" id="IPR042467">
    <property type="entry name" value="Peptidase_C65_otubain_sub2"/>
</dbReference>
<dbReference type="InterPro" id="IPR019400">
    <property type="entry name" value="Peptidase_C65_otubain"/>
</dbReference>
<dbReference type="SUPFAM" id="SSF54001">
    <property type="entry name" value="Cysteine proteinases"/>
    <property type="match status" value="1"/>
</dbReference>
<dbReference type="OrthoDB" id="18915at2759"/>
<dbReference type="EC" id="3.4.19.12" evidence="2"/>
<dbReference type="OMA" id="ADHVQIT"/>
<dbReference type="STRING" id="1230383.A0A1M8A181"/>
<dbReference type="InterPro" id="IPR038765">
    <property type="entry name" value="Papain-like_cys_pep_sf"/>
</dbReference>
<evidence type="ECO:0000256" key="6">
    <source>
        <dbReference type="ARBA" id="ARBA00022807"/>
    </source>
</evidence>
<evidence type="ECO:0000256" key="3">
    <source>
        <dbReference type="ARBA" id="ARBA00022670"/>
    </source>
</evidence>
<feature type="domain" description="OTU" evidence="7">
    <location>
        <begin position="70"/>
        <end position="298"/>
    </location>
</feature>
<evidence type="ECO:0000256" key="4">
    <source>
        <dbReference type="ARBA" id="ARBA00022786"/>
    </source>
</evidence>
<sequence>MSHHNISSLSDAQIHELNQRAIDESLQCHVGYSHSLVSAEQPLNLLLQVYHDNLNFIGEIKWLISESHYSGMYQLKGDGNCFYRAFGFAFIKSLSLSQDRASQVRTAEQIESTFPLLVSNGIDEDITRDFFEPFQSLVRRAIGFQTTSALSLHDLLETFNDPEASNSIVMYLRLLTSTHLKLNAAEYEPFLISLNEKGPLSMNDFCTQEVESFGKDADHLQITALCRALNTSLEVVYLNGQNNSAMNFNSMTSSTYNEVIQLIESHPCNIISFWDEKASHHIGSLLYRPGHYDLLTMKP</sequence>
<dbReference type="PANTHER" id="PTHR12931">
    <property type="entry name" value="UBIQUITIN THIOLESTERASE PROTEIN OTUB"/>
    <property type="match status" value="1"/>
</dbReference>
<accession>A0A1M8A181</accession>
<keyword evidence="5" id="KW-0378">Hydrolase</keyword>
<keyword evidence="3" id="KW-0645">Protease</keyword>
<dbReference type="Pfam" id="PF10275">
    <property type="entry name" value="Peptidase_C65"/>
    <property type="match status" value="1"/>
</dbReference>
<name>A0A1M8A181_MALS4</name>
<dbReference type="VEuPathDB" id="FungiDB:MSYG_0486"/>
<proteinExistence type="predicted"/>
<dbReference type="GO" id="GO:0004843">
    <property type="term" value="F:cysteine-type deubiquitinase activity"/>
    <property type="evidence" value="ECO:0007669"/>
    <property type="project" value="UniProtKB-EC"/>
</dbReference>
<dbReference type="InterPro" id="IPR003323">
    <property type="entry name" value="OTU_dom"/>
</dbReference>
<dbReference type="GO" id="GO:0071108">
    <property type="term" value="P:protein K48-linked deubiquitination"/>
    <property type="evidence" value="ECO:0007669"/>
    <property type="project" value="TreeGrafter"/>
</dbReference>
<dbReference type="AlphaFoldDB" id="A0A1M8A181"/>
<dbReference type="PROSITE" id="PS50802">
    <property type="entry name" value="OTU"/>
    <property type="match status" value="1"/>
</dbReference>
<dbReference type="EMBL" id="LT671821">
    <property type="protein sequence ID" value="SHO76151.1"/>
    <property type="molecule type" value="Genomic_DNA"/>
</dbReference>
<evidence type="ECO:0000256" key="1">
    <source>
        <dbReference type="ARBA" id="ARBA00000707"/>
    </source>
</evidence>
<keyword evidence="9" id="KW-1185">Reference proteome</keyword>
<dbReference type="GO" id="GO:0005634">
    <property type="term" value="C:nucleus"/>
    <property type="evidence" value="ECO:0007669"/>
    <property type="project" value="TreeGrafter"/>
</dbReference>
<comment type="catalytic activity">
    <reaction evidence="1">
        <text>Thiol-dependent hydrolysis of ester, thioester, amide, peptide and isopeptide bonds formed by the C-terminal Gly of ubiquitin (a 76-residue protein attached to proteins as an intracellular targeting signal).</text>
        <dbReference type="EC" id="3.4.19.12"/>
    </reaction>
</comment>
<dbReference type="Proteomes" id="UP000186303">
    <property type="component" value="Chromosome 1"/>
</dbReference>
<keyword evidence="4" id="KW-0833">Ubl conjugation pathway</keyword>
<dbReference type="GO" id="GO:0006508">
    <property type="term" value="P:proteolysis"/>
    <property type="evidence" value="ECO:0007669"/>
    <property type="project" value="UniProtKB-KW"/>
</dbReference>
<dbReference type="Gene3D" id="3.30.200.60">
    <property type="entry name" value="Peptidase C65 Otubain, subdomain 1"/>
    <property type="match status" value="1"/>
</dbReference>
<evidence type="ECO:0000256" key="2">
    <source>
        <dbReference type="ARBA" id="ARBA00012759"/>
    </source>
</evidence>